<feature type="region of interest" description="Disordered" evidence="1">
    <location>
        <begin position="231"/>
        <end position="254"/>
    </location>
</feature>
<proteinExistence type="predicted"/>
<keyword evidence="3" id="KW-0808">Transferase</keyword>
<reference evidence="4" key="1">
    <citation type="submission" date="2018-02" db="EMBL/GenBank/DDBJ databases">
        <authorList>
            <person name="Hausmann B."/>
        </authorList>
    </citation>
    <scope>NUCLEOTIDE SEQUENCE [LARGE SCALE GENOMIC DNA]</scope>
    <source>
        <strain evidence="4">Peat soil MAG SbA1</strain>
    </source>
</reference>
<organism evidence="3 4">
    <name type="scientific">Candidatus Sulfotelmatobacter kueseliae</name>
    <dbReference type="NCBI Taxonomy" id="2042962"/>
    <lineage>
        <taxon>Bacteria</taxon>
        <taxon>Pseudomonadati</taxon>
        <taxon>Acidobacteriota</taxon>
        <taxon>Terriglobia</taxon>
        <taxon>Terriglobales</taxon>
        <taxon>Candidatus Korobacteraceae</taxon>
        <taxon>Candidatus Sulfotelmatobacter</taxon>
    </lineage>
</organism>
<accession>A0A2U3KRC4</accession>
<evidence type="ECO:0000313" key="3">
    <source>
        <dbReference type="EMBL" id="SPF42218.1"/>
    </source>
</evidence>
<evidence type="ECO:0000259" key="2">
    <source>
        <dbReference type="PROSITE" id="PS50123"/>
    </source>
</evidence>
<dbReference type="SUPFAM" id="SSF53335">
    <property type="entry name" value="S-adenosyl-L-methionine-dependent methyltransferases"/>
    <property type="match status" value="2"/>
</dbReference>
<dbReference type="AlphaFoldDB" id="A0A2U3KRC4"/>
<feature type="domain" description="CheR-type methyltransferase" evidence="2">
    <location>
        <begin position="1"/>
        <end position="332"/>
    </location>
</feature>
<dbReference type="GO" id="GO:0008757">
    <property type="term" value="F:S-adenosylmethionine-dependent methyltransferase activity"/>
    <property type="evidence" value="ECO:0007669"/>
    <property type="project" value="InterPro"/>
</dbReference>
<evidence type="ECO:0000313" key="4">
    <source>
        <dbReference type="Proteomes" id="UP000238701"/>
    </source>
</evidence>
<dbReference type="InterPro" id="IPR029063">
    <property type="entry name" value="SAM-dependent_MTases_sf"/>
</dbReference>
<feature type="compositionally biased region" description="Low complexity" evidence="1">
    <location>
        <begin position="143"/>
        <end position="153"/>
    </location>
</feature>
<dbReference type="SMART" id="SM00138">
    <property type="entry name" value="MeTrc"/>
    <property type="match status" value="1"/>
</dbReference>
<dbReference type="PRINTS" id="PR00996">
    <property type="entry name" value="CHERMTFRASE"/>
</dbReference>
<protein>
    <recommendedName>
        <fullName evidence="2">CheR-type methyltransferase domain-containing protein</fullName>
    </recommendedName>
</protein>
<sequence>MMAGVTILEHELSELRLLVERQAGILLDCPNSALSAHVAEYLEAHELSSCAALLERLGAADQDPSVLPVFLDGVLNINTGFFRHPGAMNALARCVIPQLYARKSEDGPCTLRIWSAGCSTGEEAYSIAMALCDVLPVGNGSVNGNGNSTNGNGSKEKASGRNGSSAESSGPPATTQATKDWSVHIVGSDLLRSAIEIAERGLYPQSALAGLPPATIRACFTKIGNIGAGQNGSKDGNWSGGNSNGSSNGSVAGSNNGSNGSAHLLVKPRLRSLVTFNTMNLIKPVYIGRFDCIFCMDLLPHLSRAQRTALLERLHLYLEPGGYLFLSQTEKLCSSNLNFRSETFDGYTFHRKPLAASAAYGR</sequence>
<gene>
    <name evidence="3" type="ORF">SBA1_430019</name>
</gene>
<dbReference type="EMBL" id="OMOD01000137">
    <property type="protein sequence ID" value="SPF42218.1"/>
    <property type="molecule type" value="Genomic_DNA"/>
</dbReference>
<dbReference type="Gene3D" id="3.40.50.150">
    <property type="entry name" value="Vaccinia Virus protein VP39"/>
    <property type="match status" value="1"/>
</dbReference>
<dbReference type="Pfam" id="PF01739">
    <property type="entry name" value="CheR"/>
    <property type="match status" value="2"/>
</dbReference>
<dbReference type="InterPro" id="IPR000780">
    <property type="entry name" value="CheR_MeTrfase"/>
</dbReference>
<dbReference type="InterPro" id="IPR050903">
    <property type="entry name" value="Bact_Chemotaxis_MeTrfase"/>
</dbReference>
<dbReference type="InterPro" id="IPR022642">
    <property type="entry name" value="CheR_C"/>
</dbReference>
<feature type="region of interest" description="Disordered" evidence="1">
    <location>
        <begin position="143"/>
        <end position="179"/>
    </location>
</feature>
<feature type="compositionally biased region" description="Polar residues" evidence="1">
    <location>
        <begin position="161"/>
        <end position="179"/>
    </location>
</feature>
<dbReference type="PANTHER" id="PTHR24422:SF10">
    <property type="entry name" value="CHEMOTAXIS PROTEIN METHYLTRANSFERASE 2"/>
    <property type="match status" value="1"/>
</dbReference>
<dbReference type="GO" id="GO:0032259">
    <property type="term" value="P:methylation"/>
    <property type="evidence" value="ECO:0007669"/>
    <property type="project" value="UniProtKB-KW"/>
</dbReference>
<dbReference type="Proteomes" id="UP000238701">
    <property type="component" value="Unassembled WGS sequence"/>
</dbReference>
<dbReference type="PANTHER" id="PTHR24422">
    <property type="entry name" value="CHEMOTAXIS PROTEIN METHYLTRANSFERASE"/>
    <property type="match status" value="1"/>
</dbReference>
<keyword evidence="3" id="KW-0489">Methyltransferase</keyword>
<evidence type="ECO:0000256" key="1">
    <source>
        <dbReference type="SAM" id="MobiDB-lite"/>
    </source>
</evidence>
<feature type="compositionally biased region" description="Low complexity" evidence="1">
    <location>
        <begin position="244"/>
        <end position="254"/>
    </location>
</feature>
<dbReference type="PROSITE" id="PS50123">
    <property type="entry name" value="CHER"/>
    <property type="match status" value="1"/>
</dbReference>
<name>A0A2U3KRC4_9BACT</name>